<dbReference type="InterPro" id="IPR036856">
    <property type="entry name" value="Ald_Oxase/Xan_DH_a/b_sf"/>
</dbReference>
<reference evidence="2" key="1">
    <citation type="submission" date="2020-09" db="EMBL/GenBank/DDBJ databases">
        <title>Novel species of Mucilaginibacter isolated from a glacier on the Tibetan Plateau.</title>
        <authorList>
            <person name="Liu Q."/>
            <person name="Xin Y.-H."/>
        </authorList>
    </citation>
    <scope>NUCLEOTIDE SEQUENCE</scope>
    <source>
        <strain evidence="2">ZB1P21</strain>
    </source>
</reference>
<dbReference type="InterPro" id="IPR037165">
    <property type="entry name" value="AldOxase/xan_DH_Mopterin-bd_sf"/>
</dbReference>
<organism evidence="2 3">
    <name type="scientific">Mucilaginibacter glaciei</name>
    <dbReference type="NCBI Taxonomy" id="2772109"/>
    <lineage>
        <taxon>Bacteria</taxon>
        <taxon>Pseudomonadati</taxon>
        <taxon>Bacteroidota</taxon>
        <taxon>Sphingobacteriia</taxon>
        <taxon>Sphingobacteriales</taxon>
        <taxon>Sphingobacteriaceae</taxon>
        <taxon>Mucilaginibacter</taxon>
    </lineage>
</organism>
<feature type="domain" description="Aldehyde oxidase/xanthine dehydrogenase a/b hammerhead" evidence="1">
    <location>
        <begin position="20"/>
        <end position="134"/>
    </location>
</feature>
<dbReference type="InterPro" id="IPR000674">
    <property type="entry name" value="Ald_Oxase/Xan_DH_a/b"/>
</dbReference>
<dbReference type="GO" id="GO:0005506">
    <property type="term" value="F:iron ion binding"/>
    <property type="evidence" value="ECO:0007669"/>
    <property type="project" value="InterPro"/>
</dbReference>
<dbReference type="SUPFAM" id="SSF54665">
    <property type="entry name" value="CO dehydrogenase molybdoprotein N-domain-like"/>
    <property type="match status" value="1"/>
</dbReference>
<dbReference type="RefSeq" id="WP_191159607.1">
    <property type="nucleotide sequence ID" value="NZ_JACWMX010000001.1"/>
</dbReference>
<sequence>MQQKYIGQPVSRVDGEAKVTGSAKYAAEFNVPKLRYGYVVNSTIAKGKIIKINLERAMAVQGVIKIYTHENRPSTAWLSFNYADMDAPPGKPFVPMHNNKIVYNGQPIAMIVAETFEQARYAASLVTVEYDKEEHESDLHAHLTEARLPKKGLATLLKPGPPKPKGEAEKIYEASPVKAAGTFVHGIEHHNPMEMFASTVVYEGEKKLTIFDKTQGTINCQLYVANVFGLPFKNVRVISHYVGGAFGSGLRPQYQLFLAVMASLDLKKSVRLSMNRHQMFTFGHRPATVQKTKFGANDVGKIQAINHESIGETSQFEDYTEIVVNWANMLYPSPNTKLQYKLKPLDVASPMDMRAPGGATGLHAVEVTIDELAYQAKMDPVDFRLLNYTDMDQTTEKPYSSKELKECFKQAADKFGWKNRNPEPRSMRRNHKLIGWGIATGIWEAMQLPTRAEAVLTADGKLTVSSATSDFGTGTYTVMAQIAADCMGMDLADVSFKLGDSDMPFAPISGGSFTAASTGTAVQAACLGLRKKLLKKAQKMVAAFTEAEFDDIDFTDSGLHLKNNSGPPLSYREIVAATKEKTLKSKNMGWPNAMKQRKFTRATHSAVFVEVEVDEDFGIVKVTRMVTAVAAGKILNPKTARSQILGGMVWGISKALREESVMDHRFGKFMNDSLAEYHLPVNADINDLEVIFVEEDDKIVNDLGIKGLGEIGLVAVPPAIANAVFHATGKRVNDLPITMDKVMDYASPLV</sequence>
<dbReference type="AlphaFoldDB" id="A0A926S0B7"/>
<dbReference type="Pfam" id="PF20256">
    <property type="entry name" value="MoCoBD_2"/>
    <property type="match status" value="1"/>
</dbReference>
<dbReference type="InterPro" id="IPR008274">
    <property type="entry name" value="AldOxase/xan_DH_MoCoBD1"/>
</dbReference>
<gene>
    <name evidence="2" type="ORF">IDJ76_00470</name>
</gene>
<evidence type="ECO:0000259" key="1">
    <source>
        <dbReference type="SMART" id="SM01008"/>
    </source>
</evidence>
<dbReference type="EMBL" id="JACWMX010000001">
    <property type="protein sequence ID" value="MBD1391557.1"/>
    <property type="molecule type" value="Genomic_DNA"/>
</dbReference>
<dbReference type="InterPro" id="IPR046867">
    <property type="entry name" value="AldOxase/xan_DH_MoCoBD2"/>
</dbReference>
<evidence type="ECO:0000313" key="2">
    <source>
        <dbReference type="EMBL" id="MBD1391557.1"/>
    </source>
</evidence>
<comment type="caution">
    <text evidence="2">The sequence shown here is derived from an EMBL/GenBank/DDBJ whole genome shotgun (WGS) entry which is preliminary data.</text>
</comment>
<dbReference type="Pfam" id="PF02738">
    <property type="entry name" value="MoCoBD_1"/>
    <property type="match status" value="1"/>
</dbReference>
<dbReference type="PANTHER" id="PTHR11908">
    <property type="entry name" value="XANTHINE DEHYDROGENASE"/>
    <property type="match status" value="1"/>
</dbReference>
<dbReference type="Pfam" id="PF01315">
    <property type="entry name" value="Ald_Xan_dh_C"/>
    <property type="match status" value="1"/>
</dbReference>
<dbReference type="GO" id="GO:0016491">
    <property type="term" value="F:oxidoreductase activity"/>
    <property type="evidence" value="ECO:0007669"/>
    <property type="project" value="InterPro"/>
</dbReference>
<keyword evidence="3" id="KW-1185">Reference proteome</keyword>
<accession>A0A926S0B7</accession>
<dbReference type="Gene3D" id="3.90.1170.50">
    <property type="entry name" value="Aldehyde oxidase/xanthine dehydrogenase, a/b hammerhead"/>
    <property type="match status" value="1"/>
</dbReference>
<dbReference type="PANTHER" id="PTHR11908:SF153">
    <property type="entry name" value="DEHYDROGENASE"/>
    <property type="match status" value="1"/>
</dbReference>
<dbReference type="Gene3D" id="3.30.365.10">
    <property type="entry name" value="Aldehyde oxidase/xanthine dehydrogenase, molybdopterin binding domain"/>
    <property type="match status" value="4"/>
</dbReference>
<dbReference type="Proteomes" id="UP000619078">
    <property type="component" value="Unassembled WGS sequence"/>
</dbReference>
<name>A0A926S0B7_9SPHI</name>
<proteinExistence type="predicted"/>
<dbReference type="SUPFAM" id="SSF56003">
    <property type="entry name" value="Molybdenum cofactor-binding domain"/>
    <property type="match status" value="1"/>
</dbReference>
<evidence type="ECO:0000313" key="3">
    <source>
        <dbReference type="Proteomes" id="UP000619078"/>
    </source>
</evidence>
<dbReference type="SMART" id="SM01008">
    <property type="entry name" value="Ald_Xan_dh_C"/>
    <property type="match status" value="1"/>
</dbReference>
<protein>
    <submittedName>
        <fullName evidence="2">Xanthine dehydrogenase family protein molybdopterin-binding subunit</fullName>
    </submittedName>
</protein>
<dbReference type="InterPro" id="IPR016208">
    <property type="entry name" value="Ald_Oxase/xanthine_DH-like"/>
</dbReference>